<protein>
    <submittedName>
        <fullName evidence="3">Sigma-X negative effector</fullName>
    </submittedName>
</protein>
<reference evidence="3 4" key="1">
    <citation type="journal article" date="2012" name="J. Bacteriol.">
        <title>Genome of Bacillus macauensis ZFHKF-1, a Long-Chain-Forming Bacterium.</title>
        <authorList>
            <person name="Cai L."/>
            <person name="Zhang T."/>
        </authorList>
    </citation>
    <scope>NUCLEOTIDE SEQUENCE [LARGE SCALE GENOMIC DNA]</scope>
    <source>
        <strain evidence="3 4">ZFHKF-1</strain>
    </source>
</reference>
<dbReference type="RefSeq" id="WP_007200207.1">
    <property type="nucleotide sequence ID" value="NZ_AKKV01000005.1"/>
</dbReference>
<gene>
    <name evidence="3" type="ORF">A374_00480</name>
</gene>
<comment type="caution">
    <text evidence="3">The sequence shown here is derived from an EMBL/GenBank/DDBJ whole genome shotgun (WGS) entry which is preliminary data.</text>
</comment>
<feature type="transmembrane region" description="Helical" evidence="2">
    <location>
        <begin position="50"/>
        <end position="67"/>
    </location>
</feature>
<sequence>MASSKWTEDKIENELEKMPVIQDLRSKEVVYQEIEKRLQEKNVRRLKKTWIFPGVIAACAVGILLYITPDLLNESNGASEQKSPAVHEQKDHPKKTASTDHTKTHSQGNDGTKATAKKGTDGKNNQETPATREASRAKEREVATAAVLPPVTERKYSSPLTEEEMQKQRAAGRSLVTVAYTNDAEDVVIPISFLVKGDRPYADKVDQVLQTFQPEKVGLKPTILNKAIVKDDDGKAVLDFPKGAITSSESKLLPKLLGYTFAYDYKYSTVNFLTDGQPGVTTDEQGTLENMNVQDVKGGPAYVYTSSTGNQFLVDSFGAGKGTPPASFTNALQELSKEDESQALSSPIPEGTDLETTVASGIAKVNVEDYTLKNEEKKQQMIDAILVTAKNYHQSEVAIDYDEQEAGMKEVKKPYPAIVGVNVINK</sequence>
<proteinExistence type="predicted"/>
<dbReference type="AlphaFoldDB" id="I8ANJ9"/>
<keyword evidence="2" id="KW-1133">Transmembrane helix</keyword>
<evidence type="ECO:0000313" key="3">
    <source>
        <dbReference type="EMBL" id="EIT87404.1"/>
    </source>
</evidence>
<accession>I8ANJ9</accession>
<evidence type="ECO:0000256" key="2">
    <source>
        <dbReference type="SAM" id="Phobius"/>
    </source>
</evidence>
<dbReference type="EMBL" id="AKKV01000005">
    <property type="protein sequence ID" value="EIT87404.1"/>
    <property type="molecule type" value="Genomic_DNA"/>
</dbReference>
<evidence type="ECO:0000256" key="1">
    <source>
        <dbReference type="SAM" id="MobiDB-lite"/>
    </source>
</evidence>
<organism evidence="3 4">
    <name type="scientific">Fictibacillus macauensis ZFHKF-1</name>
    <dbReference type="NCBI Taxonomy" id="1196324"/>
    <lineage>
        <taxon>Bacteria</taxon>
        <taxon>Bacillati</taxon>
        <taxon>Bacillota</taxon>
        <taxon>Bacilli</taxon>
        <taxon>Bacillales</taxon>
        <taxon>Fictibacillaceae</taxon>
        <taxon>Fictibacillus</taxon>
    </lineage>
</organism>
<dbReference type="Proteomes" id="UP000004080">
    <property type="component" value="Unassembled WGS sequence"/>
</dbReference>
<keyword evidence="2" id="KW-0472">Membrane</keyword>
<keyword evidence="2" id="KW-0812">Transmembrane</keyword>
<feature type="compositionally biased region" description="Basic and acidic residues" evidence="1">
    <location>
        <begin position="133"/>
        <end position="142"/>
    </location>
</feature>
<evidence type="ECO:0000313" key="4">
    <source>
        <dbReference type="Proteomes" id="UP000004080"/>
    </source>
</evidence>
<feature type="region of interest" description="Disordered" evidence="1">
    <location>
        <begin position="77"/>
        <end position="163"/>
    </location>
</feature>
<name>I8ANJ9_9BACL</name>
<dbReference type="OrthoDB" id="2965336at2"/>
<dbReference type="PATRIC" id="fig|1196324.3.peg.98"/>
<keyword evidence="4" id="KW-1185">Reference proteome</keyword>
<dbReference type="STRING" id="1196324.A374_00480"/>